<dbReference type="Pfam" id="PF00023">
    <property type="entry name" value="Ank"/>
    <property type="match status" value="1"/>
</dbReference>
<dbReference type="CDD" id="cd06093">
    <property type="entry name" value="PX_domain"/>
    <property type="match status" value="1"/>
</dbReference>
<evidence type="ECO:0000256" key="8">
    <source>
        <dbReference type="ARBA" id="ARBA00023125"/>
    </source>
</evidence>
<dbReference type="Pfam" id="PF12796">
    <property type="entry name" value="Ank_2"/>
    <property type="match status" value="1"/>
</dbReference>
<keyword evidence="6" id="KW-0067">ATP-binding</keyword>
<dbReference type="InterPro" id="IPR011050">
    <property type="entry name" value="Pectin_lyase_fold/virulence"/>
</dbReference>
<feature type="region of interest" description="Disordered" evidence="12">
    <location>
        <begin position="1419"/>
        <end position="1438"/>
    </location>
</feature>
<keyword evidence="19" id="KW-1185">Reference proteome</keyword>
<feature type="region of interest" description="Disordered" evidence="12">
    <location>
        <begin position="787"/>
        <end position="851"/>
    </location>
</feature>
<evidence type="ECO:0000256" key="10">
    <source>
        <dbReference type="PROSITE-ProRule" id="PRU00023"/>
    </source>
</evidence>
<gene>
    <name evidence="18" type="ORF">TeGR_g6711</name>
</gene>
<evidence type="ECO:0000259" key="16">
    <source>
        <dbReference type="PROSITE" id="PS51194"/>
    </source>
</evidence>
<dbReference type="PROSITE" id="PS50297">
    <property type="entry name" value="ANK_REP_REGION"/>
    <property type="match status" value="3"/>
</dbReference>
<dbReference type="SMART" id="SM00312">
    <property type="entry name" value="PX"/>
    <property type="match status" value="1"/>
</dbReference>
<feature type="compositionally biased region" description="Gly residues" evidence="12">
    <location>
        <begin position="3925"/>
        <end position="3935"/>
    </location>
</feature>
<evidence type="ECO:0000313" key="18">
    <source>
        <dbReference type="EMBL" id="GMI38504.1"/>
    </source>
</evidence>
<comment type="similarity">
    <text evidence="2">Belongs to the SNF2/RAD54 helicase family. SWR1 subfamily.</text>
</comment>
<feature type="compositionally biased region" description="Acidic residues" evidence="12">
    <location>
        <begin position="727"/>
        <end position="744"/>
    </location>
</feature>
<dbReference type="InterPro" id="IPR016024">
    <property type="entry name" value="ARM-type_fold"/>
</dbReference>
<dbReference type="InterPro" id="IPR038718">
    <property type="entry name" value="SNF2-like_sf"/>
</dbReference>
<feature type="region of interest" description="Disordered" evidence="12">
    <location>
        <begin position="3923"/>
        <end position="3954"/>
    </location>
</feature>
<keyword evidence="3" id="KW-0547">Nucleotide-binding</keyword>
<dbReference type="PROSITE" id="PS50088">
    <property type="entry name" value="ANK_REPEAT"/>
    <property type="match status" value="3"/>
</dbReference>
<dbReference type="InterPro" id="IPR027417">
    <property type="entry name" value="P-loop_NTPase"/>
</dbReference>
<dbReference type="CDD" id="cd18003">
    <property type="entry name" value="DEXQc_SRCAP"/>
    <property type="match status" value="1"/>
</dbReference>
<keyword evidence="8" id="KW-0238">DNA-binding</keyword>
<dbReference type="Gene3D" id="3.40.50.300">
    <property type="entry name" value="P-loop containing nucleotide triphosphate hydrolases"/>
    <property type="match status" value="1"/>
</dbReference>
<dbReference type="InterPro" id="IPR058056">
    <property type="entry name" value="WH_TANC1/2"/>
</dbReference>
<dbReference type="InterPro" id="IPR001202">
    <property type="entry name" value="WW_dom"/>
</dbReference>
<keyword evidence="10" id="KW-0040">ANK repeat</keyword>
<dbReference type="InterPro" id="IPR002110">
    <property type="entry name" value="Ankyrin_rpt"/>
</dbReference>
<evidence type="ECO:0000256" key="11">
    <source>
        <dbReference type="SAM" id="Coils"/>
    </source>
</evidence>
<evidence type="ECO:0000259" key="15">
    <source>
        <dbReference type="PROSITE" id="PS51192"/>
    </source>
</evidence>
<evidence type="ECO:0000256" key="4">
    <source>
        <dbReference type="ARBA" id="ARBA00022801"/>
    </source>
</evidence>
<feature type="region of interest" description="Disordered" evidence="12">
    <location>
        <begin position="1758"/>
        <end position="1842"/>
    </location>
</feature>
<comment type="subcellular location">
    <subcellularLocation>
        <location evidence="1">Nucleus</location>
    </subcellularLocation>
</comment>
<keyword evidence="5" id="KW-0347">Helicase</keyword>
<dbReference type="EMBL" id="BRYB01000828">
    <property type="protein sequence ID" value="GMI38504.1"/>
    <property type="molecule type" value="Genomic_DNA"/>
</dbReference>
<dbReference type="PROSITE" id="PS01159">
    <property type="entry name" value="WW_DOMAIN_1"/>
    <property type="match status" value="1"/>
</dbReference>
<dbReference type="InterPro" id="IPR001683">
    <property type="entry name" value="PX_dom"/>
</dbReference>
<feature type="compositionally biased region" description="Basic and acidic residues" evidence="12">
    <location>
        <begin position="1761"/>
        <end position="1773"/>
    </location>
</feature>
<evidence type="ECO:0000256" key="7">
    <source>
        <dbReference type="ARBA" id="ARBA00022853"/>
    </source>
</evidence>
<feature type="compositionally biased region" description="Acidic residues" evidence="12">
    <location>
        <begin position="653"/>
        <end position="665"/>
    </location>
</feature>
<feature type="domain" description="Helicase ATP-binding" evidence="15">
    <location>
        <begin position="1040"/>
        <end position="1205"/>
    </location>
</feature>
<dbReference type="InterPro" id="IPR001650">
    <property type="entry name" value="Helicase_C-like"/>
</dbReference>
<dbReference type="Pfam" id="PF07529">
    <property type="entry name" value="HSA"/>
    <property type="match status" value="1"/>
</dbReference>
<feature type="domain" description="PX" evidence="14">
    <location>
        <begin position="42"/>
        <end position="158"/>
    </location>
</feature>
<comment type="caution">
    <text evidence="18">The sequence shown here is derived from an EMBL/GenBank/DDBJ whole genome shotgun (WGS) entry which is preliminary data.</text>
</comment>
<evidence type="ECO:0000256" key="1">
    <source>
        <dbReference type="ARBA" id="ARBA00004123"/>
    </source>
</evidence>
<dbReference type="InterPro" id="IPR014012">
    <property type="entry name" value="HSA_dom"/>
</dbReference>
<feature type="compositionally biased region" description="Acidic residues" evidence="12">
    <location>
        <begin position="888"/>
        <end position="917"/>
    </location>
</feature>
<keyword evidence="9" id="KW-0539">Nucleus</keyword>
<reference evidence="18 19" key="1">
    <citation type="journal article" date="2023" name="Commun. Biol.">
        <title>Genome analysis of Parmales, the sister group of diatoms, reveals the evolutionary specialization of diatoms from phago-mixotrophs to photoautotrophs.</title>
        <authorList>
            <person name="Ban H."/>
            <person name="Sato S."/>
            <person name="Yoshikawa S."/>
            <person name="Yamada K."/>
            <person name="Nakamura Y."/>
            <person name="Ichinomiya M."/>
            <person name="Sato N."/>
            <person name="Blanc-Mathieu R."/>
            <person name="Endo H."/>
            <person name="Kuwata A."/>
            <person name="Ogata H."/>
        </authorList>
    </citation>
    <scope>NUCLEOTIDE SEQUENCE [LARGE SCALE GENOMIC DNA]</scope>
</reference>
<evidence type="ECO:0000256" key="2">
    <source>
        <dbReference type="ARBA" id="ARBA00009220"/>
    </source>
</evidence>
<dbReference type="PROSITE" id="PS50195">
    <property type="entry name" value="PX"/>
    <property type="match status" value="1"/>
</dbReference>
<dbReference type="InterPro" id="IPR050520">
    <property type="entry name" value="INO80/SWR1_helicase"/>
</dbReference>
<dbReference type="Gene3D" id="3.30.1520.10">
    <property type="entry name" value="Phox-like domain"/>
    <property type="match status" value="1"/>
</dbReference>
<dbReference type="InterPro" id="IPR014001">
    <property type="entry name" value="Helicase_ATP-bd"/>
</dbReference>
<dbReference type="SUPFAM" id="SSF64268">
    <property type="entry name" value="PX domain"/>
    <property type="match status" value="1"/>
</dbReference>
<feature type="repeat" description="ANK" evidence="10">
    <location>
        <begin position="3833"/>
        <end position="3865"/>
    </location>
</feature>
<evidence type="ECO:0000256" key="5">
    <source>
        <dbReference type="ARBA" id="ARBA00022806"/>
    </source>
</evidence>
<dbReference type="PROSITE" id="PS50020">
    <property type="entry name" value="WW_DOMAIN_2"/>
    <property type="match status" value="1"/>
</dbReference>
<feature type="coiled-coil region" evidence="11">
    <location>
        <begin position="1912"/>
        <end position="1939"/>
    </location>
</feature>
<sequence>MSDLNQSYEVKNLDSGSKFIITDVDQYCNFDEFDTFSNGGLPFTVRMCGSATVPSPSGGSFTVYEAEVSERKGDRKWHLSKRYSDFVLLHSLLKEVGYDVVSIEAALPPKKWFGNLEGDVIAFRQRALERYLQLCLNTASPDDCSAVRTFLETRTIPTQGSSNPNRHTSALPITPPGGSRRESNSSDVAEGGGGEFEPRSMNDEERALSGMLSLSMMEDDGLPTPIKGEGSGGMGGGMGVGMAGATNSEGIRAMLEGEEGEFLTVRKEVLQDLLEERETLYKEMLRYKEENTSLFRDLGTAEDQKKPAAPKSSSKRPAKPPPPLKPASAAKLAVKSSADVAAAAALAKYILSLPSPQLLSRQEDIRERLSELERGVAGSLDSLAAQPAEARLLARIRAAFAEPPPPPTEGEDVYKLPLVAPDLGELTPATRRASGGVAGLLPQPPADLRAEMSSAAAPPSSSPAVPIPPGREVHRDFLLKELRWLASDFAAESARHRALARRVALSVRHYHDGRRARDIKRDADAALRVRALAKGVGRKVLSFWGKIESVVTFKQKSELEQGRSADMDRHLVWLVRQTERYGRTVARGGGEEDVTIEEALREGGGGGKRTKRRVDYGRLGGSIADDSMYGFSTADEGSDEDDDASYVPRAEKDDETTLLEEEEFEAAQGGEGMEGGEEEVGMLEADMGKSVEDVLREMREAAGDKGEDEDEAMEDKPEGAGDADRDSDGEDEFEAEEEPDDEETLIQQEKLERESGEALTVEEEVALLEKEQEMSVTEIRAMYQQMEDAATAAAEASPLPPDESDGDAGDADQSDGEESFIGDPDEEDDEETLREQMQNGGAEEQLTVEEEVALLEKENEMSVEEIRAMYEAMEAAAAAAEASPLPPDESDCDADQESDGEASFVGEEEADVEDTLIEQEKIERANGEALTVEEEVALLEKENEMSISEIRAMYAKMEEEEEQDGGGGDDSGSGSDSEPAAKRQQNSPPPPAEAEDANGALQKLAKLDAAARSSKVSRPFVMQPSLKLREYQHMGLSWLVSIQSRRLNGILADEMGLGKTVQTISMLAYLAAYKGIWGPHLIIVPTSCLVNWEMELKKFCPAFKVLTYYGSAKHRKELRTGWTKPNTFHVCVTSYQLAVQDSFAFRRKKWYYLILDEAQNIKNFQSQRWQKLVTFNTQRRLLLTGTPLQNNLMELWSLLHFLMPHVFKSRKEFSYWFSNPMNSIVEGNSTRNNDLIKRLHGIIRPFVLRRLKKDVEKQMPGKYEHVLTCSLSRRQMFLYEEFMARSTTRNALGGNFLGMMNVLMQLRKVCNHPDLFEPRAILTPFVMDPISMAAPACAVGLFDRPDSTANPLKSLTSGLVFVDDYGSNDALHVASVKALTAPAKYMEEVYDSGVRSPHPVSAWCAAHARILTRRNVEARATASTRMKRQSTTNTGRISTTSPFPYSTRLLALLDITSSLTSGLARRAALIEGGGIDDVECTSEVLRNTPVEIAKLIKSERQRGVDMKDAIDKFVFAVPKASGGGLQLNANFVNQHYLRSSAATSAAMAKAGYGEWEASFKNAKQRLTSFFPDKKLVQFDAGKLQRLAALLRDLKAGGHRVLIFTQMSKMLDILEAFLNLNGHTYLRLDGSTNVDSRQRLMDRFNSDTKLFVFILSTRSGGLGINLTGADTVIFYDSDWNPAMDAQAQDRAHRIGQTRDVHIYRLVTQHTIEENILIKAQQKRQLDFLVMDEGNFTADKNDGGGDGAVFTKTSLKELLVGAGKEEEKGGAGEEEKGGEEDAQEVAKAMAALEDADDAAATSRAQKEAVADVSEFDESKAIPDGELGEGGEGGGGESRAATPVPGAPAEKALTAEQKEAEEAKELQKEFASWQTKGGIDLVALQAALKPTERYALTFKEVHDPYYSIHAVQEYQRQQEKSKGEEELDLDALEAEKAEEEERALVEGDLLASEIINSNLPKQRNLYQRERSRLRADLKKQRLTGAQWVQKVDGASGYKFWYNEETGEGRWDRPEVLVQLDIMLEAQDKGWGALKWEIVKDIMGFLPSAERMVLGAVSKCWRSCSIDERFMLKVTPVEGGKKGKGRNFPSLSAALAVSQRGDVIELGIGHHWETGGLVIPHGVMIEGDENSCDKVVLELSGSLTWRANAGGFVGVTIRRPRKEDETKGGTGDLVRVAKGGVCEISKSMLDSGELDHGNVVLVEGGADLLIDECVVKGSNMGWGIVVQDGAVCDARNCRIMGNRMGGVQQAKRADCVLAGCDIQEEGVGGGVVKEDPMIDAVGEGAVDVISTLAMPEMNQLPLLQFPGLLDALIAIPHVASAISTLTWLTTVKDEAQHVAMATNAALVDMLVVNVGRFNGACVVLSNLCYLDNNAALLYEHPGLIAAVTDATRVPACAFEAVAVLTNMSCSDSLKMPMLRNPLVLDALLPAARSDVDKVSDDAIDCFDELSNKSENRVLMRDDVRIMDALTARMDHEYSKWRYALMHCLRYLADEPAPPVEEDEPGVLNPGKALKGYLDGGKDPWTIITRENRTVCITTFFQTVCSLTLDGLWIGLRKQERESLEVDLGLIPGDPSSFSSVDSVDEFDTVPFAQTASRDVWKMCYAAYTGLPLPPPYENKHPPSVAEPTATPEAAFKKAANGTGNQDILKHPMSGYLRTTWTEMLPDGTEMGQKTHFTTHFYDPIAHIPMYRHTDYVRIKMALWETSGTIEAFMRLVFLWGIDSKNGKTAPARMKLRADPELLKAALRDIQYPINDVFASMRVLRGLPFLPLFLAEHVKSGFTHYDDPYILLTKHIDKLASFEHCMRRYWPSHFVNPLPPVTRALIGILNIITKCLDSPLLHESYPCPKFLEGHVKECGLAPLLHHRIKNYACLPIGSYNPPTLERSQSLLNLGCAEMTILRLLDVQYAVSTNMSKKTVEMCKEDLGAEPVEINNKPVYYKASFYPEGGEKGPIPQWFFNIMPKNSNGSQLDADVLELCDMGPYVGMAYACFWPCEYLVKAWHEYTRIMLEEREPGSRGWLELPPYNRTTEDFIEARKMCEFILDRGKLSELKYDPGLSWWDYYMSINYIQDLLRFFWKYDDSDPANIVSELVKHLHTIREAVNYIVVPKVYVDLEELKLPRGVDDGAGGHKLLDDGNFQIDHSGNPTNAAFYTYQEHIETENTEKGGRWLKREWLYILIRHFVRFRDKSGGVTLLTVKPGGPFGTDGFGLATCMSNIVWYNRLGEKFSPLCHYICDPFNQEIPSYANSGGSLVTTFVLQLCQRPGFKRIMETYPMFKDLGQNPMQTFVNVDEQFEDFLSALLEYSAGMPDADLNKQHEHLELIVVGAIHKGTPVVQRLVMKLARVVQATSHLNRWLRLLVSGQSEELEKLSPNVIDLGSDEFLAHRQGDVTEYMNKIFEFDDKRLYRAVREEPNSTGEQVAVGLHIEQFKYMMVNASKGNLLYVVVIMHYFEVMAMNRSDKDRRKELTKMVNLFEEDGELGRGNIMANVYSFIFSNYMDEHFEKYFKDILRIMLVALDPVQEEELLYVINTNLEPDAFPRVGSSNDPAEMEGKMLWRDLTAAVRSLRPFVKLHEEGLVICHMSFRNWLLDKKKNPEYNVLPLTEGHRKMSNPGDLYSTFTSTNRAEFSVFALMLHNSKVPGAVVEEPLKQYTTIDEKGELSRSREFNTVYDRNLKHNHLREIQHAVLLTFFILRESDDYPLDIIVSGLVEAGIAINKEYLDGYTSMIQHMVCAVGDADSLNNCVFGEDWYVDIPALLENMHECIHMCCDGGHHECLSILLENTPLKLEANIPMHSDKMTPLHRASFGGHAECVRVLIEDGAKRSKKMKTTGVTETGGGVTALYLACKLGRVEVVKLLLECKDSKNIQNLTDSVDGMCPLVAAARGGHVEVVEALLEVGVNVGAKNSAGMTSLALAEEAGNEELAELLRGGAGGDGGAKKGGSKAKKKGGGGGKKKKKK</sequence>
<dbReference type="PROSITE" id="PS51194">
    <property type="entry name" value="HELICASE_CTER"/>
    <property type="match status" value="1"/>
</dbReference>
<dbReference type="Gene3D" id="3.40.50.10810">
    <property type="entry name" value="Tandem AAA-ATPase domain"/>
    <property type="match status" value="1"/>
</dbReference>
<feature type="repeat" description="ANK" evidence="10">
    <location>
        <begin position="3792"/>
        <end position="3824"/>
    </location>
</feature>
<dbReference type="SUPFAM" id="SSF51126">
    <property type="entry name" value="Pectin lyase-like"/>
    <property type="match status" value="1"/>
</dbReference>
<evidence type="ECO:0000259" key="13">
    <source>
        <dbReference type="PROSITE" id="PS50020"/>
    </source>
</evidence>
<keyword evidence="11" id="KW-0175">Coiled coil</keyword>
<evidence type="ECO:0000256" key="12">
    <source>
        <dbReference type="SAM" id="MobiDB-lite"/>
    </source>
</evidence>
<feature type="compositionally biased region" description="Basic and acidic residues" evidence="12">
    <location>
        <begin position="714"/>
        <end position="726"/>
    </location>
</feature>
<feature type="repeat" description="ANK" evidence="10">
    <location>
        <begin position="3870"/>
        <end position="3902"/>
    </location>
</feature>
<dbReference type="PROSITE" id="PS51192">
    <property type="entry name" value="HELICASE_ATP_BIND_1"/>
    <property type="match status" value="1"/>
</dbReference>
<evidence type="ECO:0000313" key="19">
    <source>
        <dbReference type="Proteomes" id="UP001165060"/>
    </source>
</evidence>
<dbReference type="SUPFAM" id="SSF48403">
    <property type="entry name" value="Ankyrin repeat"/>
    <property type="match status" value="1"/>
</dbReference>
<dbReference type="SMART" id="SM00248">
    <property type="entry name" value="ANK"/>
    <property type="match status" value="4"/>
</dbReference>
<dbReference type="Pfam" id="PF00271">
    <property type="entry name" value="Helicase_C"/>
    <property type="match status" value="1"/>
</dbReference>
<organism evidence="18 19">
    <name type="scientific">Tetraparma gracilis</name>
    <dbReference type="NCBI Taxonomy" id="2962635"/>
    <lineage>
        <taxon>Eukaryota</taxon>
        <taxon>Sar</taxon>
        <taxon>Stramenopiles</taxon>
        <taxon>Ochrophyta</taxon>
        <taxon>Bolidophyceae</taxon>
        <taxon>Parmales</taxon>
        <taxon>Triparmaceae</taxon>
        <taxon>Tetraparma</taxon>
    </lineage>
</organism>
<dbReference type="Proteomes" id="UP001165060">
    <property type="component" value="Unassembled WGS sequence"/>
</dbReference>
<feature type="coiled-coil region" evidence="11">
    <location>
        <begin position="1846"/>
        <end position="1873"/>
    </location>
</feature>
<feature type="region of interest" description="Disordered" evidence="12">
    <location>
        <begin position="155"/>
        <end position="202"/>
    </location>
</feature>
<dbReference type="CDD" id="cd18793">
    <property type="entry name" value="SF2_C_SNF"/>
    <property type="match status" value="1"/>
</dbReference>
<name>A0ABQ6N1N5_9STRA</name>
<keyword evidence="7" id="KW-0156">Chromatin regulator</keyword>
<dbReference type="SMART" id="SM00487">
    <property type="entry name" value="DEXDc"/>
    <property type="match status" value="1"/>
</dbReference>
<feature type="compositionally biased region" description="Acidic residues" evidence="12">
    <location>
        <begin position="802"/>
        <end position="832"/>
    </location>
</feature>
<proteinExistence type="inferred from homology"/>
<dbReference type="SMART" id="SM00456">
    <property type="entry name" value="WW"/>
    <property type="match status" value="1"/>
</dbReference>
<dbReference type="InterPro" id="IPR036871">
    <property type="entry name" value="PX_dom_sf"/>
</dbReference>
<dbReference type="SUPFAM" id="SSF48371">
    <property type="entry name" value="ARM repeat"/>
    <property type="match status" value="1"/>
</dbReference>
<keyword evidence="4" id="KW-0378">Hydrolase</keyword>
<feature type="domain" description="HSA" evidence="17">
    <location>
        <begin position="462"/>
        <end position="534"/>
    </location>
</feature>
<dbReference type="Pfam" id="PF25521">
    <property type="entry name" value="WHD_TANC1"/>
    <property type="match status" value="1"/>
</dbReference>
<dbReference type="Gene3D" id="2.20.70.10">
    <property type="match status" value="1"/>
</dbReference>
<evidence type="ECO:0000256" key="9">
    <source>
        <dbReference type="ARBA" id="ARBA00023242"/>
    </source>
</evidence>
<dbReference type="PROSITE" id="PS51204">
    <property type="entry name" value="HSA"/>
    <property type="match status" value="1"/>
</dbReference>
<dbReference type="InterPro" id="IPR011989">
    <property type="entry name" value="ARM-like"/>
</dbReference>
<feature type="compositionally biased region" description="Polar residues" evidence="12">
    <location>
        <begin position="155"/>
        <end position="168"/>
    </location>
</feature>
<evidence type="ECO:0000256" key="6">
    <source>
        <dbReference type="ARBA" id="ARBA00022840"/>
    </source>
</evidence>
<feature type="region of interest" description="Disordered" evidence="12">
    <location>
        <begin position="876"/>
        <end position="931"/>
    </location>
</feature>
<feature type="region of interest" description="Disordered" evidence="12">
    <location>
        <begin position="296"/>
        <end position="327"/>
    </location>
</feature>
<feature type="compositionally biased region" description="Gly residues" evidence="12">
    <location>
        <begin position="1825"/>
        <end position="1834"/>
    </location>
</feature>
<dbReference type="Pfam" id="PF00787">
    <property type="entry name" value="PX"/>
    <property type="match status" value="1"/>
</dbReference>
<accession>A0ABQ6N1N5</accession>
<dbReference type="InterPro" id="IPR049730">
    <property type="entry name" value="SNF2/RAD54-like_C"/>
</dbReference>
<dbReference type="PANTHER" id="PTHR45685:SF1">
    <property type="entry name" value="HELICASE SRCAP"/>
    <property type="match status" value="1"/>
</dbReference>
<dbReference type="InterPro" id="IPR036770">
    <property type="entry name" value="Ankyrin_rpt-contain_sf"/>
</dbReference>
<feature type="compositionally biased region" description="Polar residues" evidence="12">
    <location>
        <begin position="1421"/>
        <end position="1438"/>
    </location>
</feature>
<dbReference type="SUPFAM" id="SSF52540">
    <property type="entry name" value="P-loop containing nucleoside triphosphate hydrolases"/>
    <property type="match status" value="2"/>
</dbReference>
<evidence type="ECO:0000259" key="14">
    <source>
        <dbReference type="PROSITE" id="PS50195"/>
    </source>
</evidence>
<evidence type="ECO:0000259" key="17">
    <source>
        <dbReference type="PROSITE" id="PS51204"/>
    </source>
</evidence>
<dbReference type="CDD" id="cd00201">
    <property type="entry name" value="WW"/>
    <property type="match status" value="1"/>
</dbReference>
<dbReference type="SMART" id="SM00490">
    <property type="entry name" value="HELICc"/>
    <property type="match status" value="1"/>
</dbReference>
<dbReference type="Pfam" id="PF00176">
    <property type="entry name" value="SNF2-rel_dom"/>
    <property type="match status" value="1"/>
</dbReference>
<feature type="domain" description="Helicase C-terminal" evidence="16">
    <location>
        <begin position="1582"/>
        <end position="1735"/>
    </location>
</feature>
<dbReference type="Gene3D" id="1.25.10.10">
    <property type="entry name" value="Leucine-rich Repeat Variant"/>
    <property type="match status" value="1"/>
</dbReference>
<dbReference type="Gene3D" id="1.25.40.20">
    <property type="entry name" value="Ankyrin repeat-containing domain"/>
    <property type="match status" value="2"/>
</dbReference>
<feature type="domain" description="WW" evidence="13">
    <location>
        <begin position="1984"/>
        <end position="2012"/>
    </location>
</feature>
<feature type="region of interest" description="Disordered" evidence="12">
    <location>
        <begin position="957"/>
        <end position="997"/>
    </location>
</feature>
<feature type="compositionally biased region" description="Basic residues" evidence="12">
    <location>
        <begin position="3936"/>
        <end position="3954"/>
    </location>
</feature>
<feature type="region of interest" description="Disordered" evidence="12">
    <location>
        <begin position="625"/>
        <end position="772"/>
    </location>
</feature>
<protein>
    <submittedName>
        <fullName evidence="18">Uncharacterized protein</fullName>
    </submittedName>
</protein>
<evidence type="ECO:0000256" key="3">
    <source>
        <dbReference type="ARBA" id="ARBA00022741"/>
    </source>
</evidence>
<dbReference type="InterPro" id="IPR000330">
    <property type="entry name" value="SNF2_N"/>
</dbReference>
<feature type="compositionally biased region" description="Basic and acidic residues" evidence="12">
    <location>
        <begin position="686"/>
        <end position="705"/>
    </location>
</feature>
<dbReference type="PANTHER" id="PTHR45685">
    <property type="entry name" value="HELICASE SRCAP-RELATED"/>
    <property type="match status" value="1"/>
</dbReference>